<feature type="transmembrane region" description="Helical" evidence="1">
    <location>
        <begin position="72"/>
        <end position="91"/>
    </location>
</feature>
<feature type="transmembrane region" description="Helical" evidence="1">
    <location>
        <begin position="37"/>
        <end position="66"/>
    </location>
</feature>
<gene>
    <name evidence="2" type="ORF">C6B37_02315</name>
</gene>
<organism evidence="2 3">
    <name type="scientific">Candidatus Phytoplasma phoenicium</name>
    <dbReference type="NCBI Taxonomy" id="198422"/>
    <lineage>
        <taxon>Bacteria</taxon>
        <taxon>Bacillati</taxon>
        <taxon>Mycoplasmatota</taxon>
        <taxon>Mollicutes</taxon>
        <taxon>Acholeplasmatales</taxon>
        <taxon>Acholeplasmataceae</taxon>
        <taxon>Candidatus Phytoplasma</taxon>
        <taxon>16SrIX (Pigeon pea witches'-broom group)</taxon>
    </lineage>
</organism>
<accession>A0A2S8NTN2</accession>
<proteinExistence type="predicted"/>
<keyword evidence="3" id="KW-1185">Reference proteome</keyword>
<dbReference type="AlphaFoldDB" id="A0A2S8NTN2"/>
<dbReference type="EMBL" id="PUUG01000080">
    <property type="protein sequence ID" value="PQP79232.1"/>
    <property type="molecule type" value="Genomic_DNA"/>
</dbReference>
<evidence type="ECO:0000313" key="2">
    <source>
        <dbReference type="EMBL" id="PQP79232.1"/>
    </source>
</evidence>
<evidence type="ECO:0000313" key="3">
    <source>
        <dbReference type="Proteomes" id="UP000238672"/>
    </source>
</evidence>
<comment type="caution">
    <text evidence="2">The sequence shown here is derived from an EMBL/GenBank/DDBJ whole genome shotgun (WGS) entry which is preliminary data.</text>
</comment>
<reference evidence="2 3" key="1">
    <citation type="submission" date="2018-02" db="EMBL/GenBank/DDBJ databases">
        <title>Metagenomics reveals mixed infection of spiroplasma and phytoplasma in chicory.</title>
        <authorList>
            <person name="Polano C."/>
            <person name="Moruzzi S."/>
            <person name="Ermacora P."/>
            <person name="Ferrini F."/>
            <person name="Martini M."/>
            <person name="Firrao G."/>
        </authorList>
    </citation>
    <scope>NUCLEOTIDE SEQUENCE [LARGE SCALE GENOMIC DNA]</scope>
    <source>
        <strain evidence="2 3">ChiP</strain>
    </source>
</reference>
<name>A0A2S8NTN2_9MOLU</name>
<dbReference type="Proteomes" id="UP000238672">
    <property type="component" value="Unassembled WGS sequence"/>
</dbReference>
<keyword evidence="1" id="KW-0812">Transmembrane</keyword>
<protein>
    <submittedName>
        <fullName evidence="2">Uncharacterized protein</fullName>
    </submittedName>
</protein>
<keyword evidence="1" id="KW-0472">Membrane</keyword>
<evidence type="ECO:0000256" key="1">
    <source>
        <dbReference type="SAM" id="Phobius"/>
    </source>
</evidence>
<keyword evidence="1" id="KW-1133">Transmembrane helix</keyword>
<sequence length="111" mass="13306">MVNEQKCEKEYHEYCQCCGHSLGIDLSNKYFNLFGSILGFMTFFSVSIWVLYLILSIFLVLFFHILIFNKEFFYIFNLISLICSFLFCLICQFKPQLLFKKADYIEKIEKE</sequence>